<sequence>MVSYRAISGAISVLVMTRFQSFDISSDCVPTTDQLSEWIRELRQCSLGVVPARRKELERISHVKIGQIYHTQRKILLAERSVSAMTAARQVMSTELSFLYSVAAPVRLLSRDLLSFIFLLVVSERRSRHRGGIFAAMTLSHVCASWRETAISCRSLWTDIYVGGFWRSQIVDALVADMTETLLQRSGALPLHVAIHGDASGFTYHPCTLQVLMGSSSRWDSLALFDLGDDHWSKTVLSSKELSIQCVCIRDDEVDTGFDLSSLCFLEKTKKLRLFLYQPDYLITLASLISMDIGSFDQDNVETYQLPSCPLLQELTLRLARTNIGYPVISFPLVHTLTLVAWDLASHDSYTLLGQTILPSLRTLVLRSFTDHYDEGKCRQWNATLSNIITSCHMTITSLTLDGFQGSDETYTDLLRLLPGLEYLALKTPPQGLRTPNRYEGLFEKLSFSGTDGLFRARQTLCTKIIELHLHLAYPLFDEEAVVQMIYSRVQRLPYDAHRNYTYLRELWVTVVGGDGGRRLKSMLQPLTVVDDFGIVIRPT</sequence>
<reference evidence="1 2" key="1">
    <citation type="submission" date="2024-01" db="EMBL/GenBank/DDBJ databases">
        <title>A draft genome for the cacao thread blight pathogen Marasmiellus scandens.</title>
        <authorList>
            <person name="Baruah I.K."/>
            <person name="Leung J."/>
            <person name="Bukari Y."/>
            <person name="Amoako-Attah I."/>
            <person name="Meinhardt L.W."/>
            <person name="Bailey B.A."/>
            <person name="Cohen S.P."/>
        </authorList>
    </citation>
    <scope>NUCLEOTIDE SEQUENCE [LARGE SCALE GENOMIC DNA]</scope>
    <source>
        <strain evidence="1 2">GH-19</strain>
    </source>
</reference>
<dbReference type="Gene3D" id="3.80.10.10">
    <property type="entry name" value="Ribonuclease Inhibitor"/>
    <property type="match status" value="1"/>
</dbReference>
<protein>
    <recommendedName>
        <fullName evidence="3">F-box domain-containing protein</fullName>
    </recommendedName>
</protein>
<dbReference type="InterPro" id="IPR032675">
    <property type="entry name" value="LRR_dom_sf"/>
</dbReference>
<dbReference type="SUPFAM" id="SSF52047">
    <property type="entry name" value="RNI-like"/>
    <property type="match status" value="1"/>
</dbReference>
<accession>A0ABR1IIV4</accession>
<comment type="caution">
    <text evidence="1">The sequence shown here is derived from an EMBL/GenBank/DDBJ whole genome shotgun (WGS) entry which is preliminary data.</text>
</comment>
<dbReference type="EMBL" id="JBANRG010000139">
    <property type="protein sequence ID" value="KAK7433831.1"/>
    <property type="molecule type" value="Genomic_DNA"/>
</dbReference>
<organism evidence="1 2">
    <name type="scientific">Marasmiellus scandens</name>
    <dbReference type="NCBI Taxonomy" id="2682957"/>
    <lineage>
        <taxon>Eukaryota</taxon>
        <taxon>Fungi</taxon>
        <taxon>Dikarya</taxon>
        <taxon>Basidiomycota</taxon>
        <taxon>Agaricomycotina</taxon>
        <taxon>Agaricomycetes</taxon>
        <taxon>Agaricomycetidae</taxon>
        <taxon>Agaricales</taxon>
        <taxon>Marasmiineae</taxon>
        <taxon>Omphalotaceae</taxon>
        <taxon>Marasmiellus</taxon>
    </lineage>
</organism>
<name>A0ABR1IIV4_9AGAR</name>
<evidence type="ECO:0000313" key="2">
    <source>
        <dbReference type="Proteomes" id="UP001498398"/>
    </source>
</evidence>
<dbReference type="Proteomes" id="UP001498398">
    <property type="component" value="Unassembled WGS sequence"/>
</dbReference>
<evidence type="ECO:0000313" key="1">
    <source>
        <dbReference type="EMBL" id="KAK7433831.1"/>
    </source>
</evidence>
<evidence type="ECO:0008006" key="3">
    <source>
        <dbReference type="Google" id="ProtNLM"/>
    </source>
</evidence>
<gene>
    <name evidence="1" type="ORF">VKT23_020547</name>
</gene>
<proteinExistence type="predicted"/>
<keyword evidence="2" id="KW-1185">Reference proteome</keyword>